<name>A0ACC1K210_9FUNG</name>
<reference evidence="1" key="1">
    <citation type="submission" date="2022-07" db="EMBL/GenBank/DDBJ databases">
        <title>Phylogenomic reconstructions and comparative analyses of Kickxellomycotina fungi.</title>
        <authorList>
            <person name="Reynolds N.K."/>
            <person name="Stajich J.E."/>
            <person name="Barry K."/>
            <person name="Grigoriev I.V."/>
            <person name="Crous P."/>
            <person name="Smith M.E."/>
        </authorList>
    </citation>
    <scope>NUCLEOTIDE SEQUENCE</scope>
    <source>
        <strain evidence="1">CBS 109366</strain>
    </source>
</reference>
<dbReference type="EMBL" id="JANBUJ010000480">
    <property type="protein sequence ID" value="KAJ2771778.1"/>
    <property type="molecule type" value="Genomic_DNA"/>
</dbReference>
<proteinExistence type="predicted"/>
<keyword evidence="2" id="KW-1185">Reference proteome</keyword>
<dbReference type="Proteomes" id="UP001140234">
    <property type="component" value="Unassembled WGS sequence"/>
</dbReference>
<organism evidence="1 2">
    <name type="scientific">Coemansia nantahalensis</name>
    <dbReference type="NCBI Taxonomy" id="2789366"/>
    <lineage>
        <taxon>Eukaryota</taxon>
        <taxon>Fungi</taxon>
        <taxon>Fungi incertae sedis</taxon>
        <taxon>Zoopagomycota</taxon>
        <taxon>Kickxellomycotina</taxon>
        <taxon>Kickxellomycetes</taxon>
        <taxon>Kickxellales</taxon>
        <taxon>Kickxellaceae</taxon>
        <taxon>Coemansia</taxon>
    </lineage>
</organism>
<evidence type="ECO:0000313" key="1">
    <source>
        <dbReference type="EMBL" id="KAJ2771778.1"/>
    </source>
</evidence>
<comment type="caution">
    <text evidence="1">The sequence shown here is derived from an EMBL/GenBank/DDBJ whole genome shotgun (WGS) entry which is preliminary data.</text>
</comment>
<protein>
    <submittedName>
        <fullName evidence="1">Uncharacterized protein</fullName>
    </submittedName>
</protein>
<accession>A0ACC1K210</accession>
<gene>
    <name evidence="1" type="ORF">IWQ57_002058</name>
</gene>
<sequence length="921" mass="97865">MAASMLRLACARRAGWPGPRGGARWLTHMSADEIRRRYVDYFVRQGHTRLDSGPIVPESDRSLLFTNAGMVPFKRYFADPAAAPHKRATTVQKCIRAGGKHNDLDQVGFTPRHHTFFEMLGNFSFGAYDKRAAIRMAWQFVREELRLPEQMLRVTVLESDDEAHGIWTREIGLDPRRVVRRGPADNFWSMGAGEGPCGPCTEIFWDSQDARYSEDDDERWLEFWNLVFMQFHRGADGRLHPLATPCIDTGMGLERVASIMQGKANNFDTDELRAIVDGVRALEPASGVRGAEGEKGDERAVVYRRIVADHLRASAFLVAEGVRPSNTGRGYVLRRVIRRAARAGRMLGISGPVLPALYPSLEAAMGGAYPELAERRGPVVEVLRAEERIFAKALDRGLAQLAGIFSSAGAGTSTGTISGADAFALYDTHGFPVDLTQVIARDHGWDVDVEGFHRVQDECRQRNRASWRGDAQAAGTPADEIQAAADAWREAGVRSRFCGYSIDPEASESAVASRVVAFRALASGDALVVVDPCPFYALGGGQEPDTGTVTVAGGGSDTPRTFAVKQAVMVPGGQATILHLGSAAEEGHALGVGQPVAAAVDMARRRGNAVHHTATHLLHAALRRVVGSAVSQAGSLVHPDGLRFDISSGALSDAQLREVERVVNEAALSNAGVAVAEMPLAAAQAAGAMALFTEKYSADCVRVVEVAGVSAELCSGTHLRSARAVFPFQIVSEGSIGAGTRRIEAVAGIAGARWLQQQTACARDAARVLGAAAPSGLRATAQRVIDKNKALASDADGWLRVAAVNVQALATHATALGHTRIPAVIHILPPDEHLAVGGGDARLVAERARHLGNVEPRSAHVVVCGQAIALSVDPGAFPGVAAGGLLREVLARLPGRGGGQGALAQGRLASAVTDIAQLASL</sequence>
<evidence type="ECO:0000313" key="2">
    <source>
        <dbReference type="Proteomes" id="UP001140234"/>
    </source>
</evidence>